<dbReference type="GO" id="GO:0003677">
    <property type="term" value="F:DNA binding"/>
    <property type="evidence" value="ECO:0007669"/>
    <property type="project" value="InterPro"/>
</dbReference>
<dbReference type="EC" id="2.1.1.72" evidence="2"/>
<keyword evidence="3" id="KW-0489">Methyltransferase</keyword>
<dbReference type="GO" id="GO:0009307">
    <property type="term" value="P:DNA restriction-modification system"/>
    <property type="evidence" value="ECO:0007669"/>
    <property type="project" value="UniProtKB-KW"/>
</dbReference>
<dbReference type="Gene3D" id="3.40.50.150">
    <property type="entry name" value="Vaccinia Virus protein VP39"/>
    <property type="match status" value="1"/>
</dbReference>
<keyword evidence="4" id="KW-0808">Transferase</keyword>
<comment type="caution">
    <text evidence="11">The sequence shown here is derived from an EMBL/GenBank/DDBJ whole genome shotgun (WGS) entry which is preliminary data.</text>
</comment>
<comment type="catalytic activity">
    <reaction evidence="7">
        <text>a 2'-deoxyadenosine in DNA + S-adenosyl-L-methionine = an N(6)-methyl-2'-deoxyadenosine in DNA + S-adenosyl-L-homocysteine + H(+)</text>
        <dbReference type="Rhea" id="RHEA:15197"/>
        <dbReference type="Rhea" id="RHEA-COMP:12418"/>
        <dbReference type="Rhea" id="RHEA-COMP:12419"/>
        <dbReference type="ChEBI" id="CHEBI:15378"/>
        <dbReference type="ChEBI" id="CHEBI:57856"/>
        <dbReference type="ChEBI" id="CHEBI:59789"/>
        <dbReference type="ChEBI" id="CHEBI:90615"/>
        <dbReference type="ChEBI" id="CHEBI:90616"/>
        <dbReference type="EC" id="2.1.1.72"/>
    </reaction>
</comment>
<dbReference type="PANTHER" id="PTHR42933">
    <property type="entry name" value="SLR6095 PROTEIN"/>
    <property type="match status" value="1"/>
</dbReference>
<sequence length="498" mass="57127">MITLQELERGLWMAADILRSHFSVTDYNKYLLRLLFLKYLSDVFEESYKAIEQTINDQDLEGNRLNNLGAFVPECSRWTYLQRFEHNIGYELNIASQEIERSNPHLKRIFTSIDFENKHNNFDSGEHDQVLRQLIRHLSYLNLRYSNLAESDILGKACEFLIENFAGDSGKRSGDFYTPNKIAELLVNLLGVEKGMKICDPVCGVGGFLVTSANYIKQVGLNIEDVSFYGQEKVLETWVIAKINLLLHGIFNIDIRLGDTIRNPQLLENEELILFDRVFANPPFNLKNWGEHLDSFDIYHRFRYGLPPKSHGDFAFIQHILSTLTTTGKAAIIVSHGVLFRGGQEGLIRKRILEEDVIEAVIGLASNLFYETGIPASILIFNRNKLEESKKKVLFIDASSKYQKIGNKNYLQSEDITDIVTSYQAFTDQEGYAKVASLEEIANNDYILNINRYVLPPKTENDKIDIQAEIIKLRELEAERDKAESDMNRYLSELGVKL</sequence>
<keyword evidence="6" id="KW-0680">Restriction system</keyword>
<dbReference type="CDD" id="cd02440">
    <property type="entry name" value="AdoMet_MTases"/>
    <property type="match status" value="1"/>
</dbReference>
<evidence type="ECO:0000256" key="3">
    <source>
        <dbReference type="ARBA" id="ARBA00022603"/>
    </source>
</evidence>
<keyword evidence="11" id="KW-0255">Endonuclease</keyword>
<keyword evidence="11" id="KW-0540">Nuclease</keyword>
<dbReference type="Pfam" id="PF02384">
    <property type="entry name" value="N6_Mtase"/>
    <property type="match status" value="1"/>
</dbReference>
<dbReference type="PANTHER" id="PTHR42933:SF3">
    <property type="entry name" value="TYPE I RESTRICTION ENZYME MJAVIII METHYLASE SUBUNIT"/>
    <property type="match status" value="1"/>
</dbReference>
<dbReference type="Proteomes" id="UP000239589">
    <property type="component" value="Unassembled WGS sequence"/>
</dbReference>
<evidence type="ECO:0000313" key="11">
    <source>
        <dbReference type="EMBL" id="PPJ63133.1"/>
    </source>
</evidence>
<dbReference type="InterPro" id="IPR029063">
    <property type="entry name" value="SAM-dependent_MTases_sf"/>
</dbReference>
<dbReference type="Pfam" id="PF12161">
    <property type="entry name" value="HsdM_N"/>
    <property type="match status" value="1"/>
</dbReference>
<dbReference type="InterPro" id="IPR002052">
    <property type="entry name" value="DNA_methylase_N6_adenine_CS"/>
</dbReference>
<keyword evidence="12" id="KW-1185">Reference proteome</keyword>
<feature type="domain" description="N6 adenine-specific DNA methyltransferase N-terminal" evidence="10">
    <location>
        <begin position="7"/>
        <end position="138"/>
    </location>
</feature>
<dbReference type="GO" id="GO:0009007">
    <property type="term" value="F:site-specific DNA-methyltransferase (adenine-specific) activity"/>
    <property type="evidence" value="ECO:0007669"/>
    <property type="project" value="UniProtKB-EC"/>
</dbReference>
<evidence type="ECO:0000313" key="12">
    <source>
        <dbReference type="Proteomes" id="UP000239589"/>
    </source>
</evidence>
<protein>
    <recommendedName>
        <fullName evidence="2">site-specific DNA-methyltransferase (adenine-specific)</fullName>
        <ecNumber evidence="2">2.1.1.72</ecNumber>
    </recommendedName>
</protein>
<dbReference type="PROSITE" id="PS00092">
    <property type="entry name" value="N6_MTASE"/>
    <property type="match status" value="1"/>
</dbReference>
<feature type="domain" description="DNA methylase adenine-specific" evidence="9">
    <location>
        <begin position="150"/>
        <end position="461"/>
    </location>
</feature>
<dbReference type="GO" id="GO:0008170">
    <property type="term" value="F:N-methyltransferase activity"/>
    <property type="evidence" value="ECO:0007669"/>
    <property type="project" value="InterPro"/>
</dbReference>
<dbReference type="InterPro" id="IPR038333">
    <property type="entry name" value="T1MK-like_N_sf"/>
</dbReference>
<evidence type="ECO:0000256" key="6">
    <source>
        <dbReference type="ARBA" id="ARBA00022747"/>
    </source>
</evidence>
<dbReference type="InterPro" id="IPR051537">
    <property type="entry name" value="DNA_Adenine_Mtase"/>
</dbReference>
<dbReference type="GO" id="GO:0032259">
    <property type="term" value="P:methylation"/>
    <property type="evidence" value="ECO:0007669"/>
    <property type="project" value="UniProtKB-KW"/>
</dbReference>
<evidence type="ECO:0000256" key="4">
    <source>
        <dbReference type="ARBA" id="ARBA00022679"/>
    </source>
</evidence>
<evidence type="ECO:0000259" key="10">
    <source>
        <dbReference type="Pfam" id="PF12161"/>
    </source>
</evidence>
<evidence type="ECO:0000256" key="5">
    <source>
        <dbReference type="ARBA" id="ARBA00022691"/>
    </source>
</evidence>
<dbReference type="OrthoDB" id="467945at2"/>
<dbReference type="Gene3D" id="1.20.1260.30">
    <property type="match status" value="1"/>
</dbReference>
<name>A0A2S6CTN8_9CYAN</name>
<proteinExistence type="inferred from homology"/>
<keyword evidence="11" id="KW-0378">Hydrolase</keyword>
<dbReference type="InterPro" id="IPR003356">
    <property type="entry name" value="DNA_methylase_A-5"/>
</dbReference>
<dbReference type="InterPro" id="IPR022749">
    <property type="entry name" value="D12N6_MeTrfase_N"/>
</dbReference>
<comment type="similarity">
    <text evidence="1">Belongs to the N(4)/N(6)-methyltransferase family.</text>
</comment>
<dbReference type="EMBL" id="PGEM01000079">
    <property type="protein sequence ID" value="PPJ63133.1"/>
    <property type="molecule type" value="Genomic_DNA"/>
</dbReference>
<feature type="coiled-coil region" evidence="8">
    <location>
        <begin position="466"/>
        <end position="493"/>
    </location>
</feature>
<evidence type="ECO:0000256" key="7">
    <source>
        <dbReference type="ARBA" id="ARBA00047942"/>
    </source>
</evidence>
<dbReference type="PRINTS" id="PR00507">
    <property type="entry name" value="N12N6MTFRASE"/>
</dbReference>
<dbReference type="SUPFAM" id="SSF53335">
    <property type="entry name" value="S-adenosyl-L-methionine-dependent methyltransferases"/>
    <property type="match status" value="1"/>
</dbReference>
<reference evidence="11 12" key="1">
    <citation type="submission" date="2018-02" db="EMBL/GenBank/DDBJ databases">
        <title>Discovery of a pederin family compound in a non-symbiotic bloom-forming cyanobacterium.</title>
        <authorList>
            <person name="Kust A."/>
            <person name="Mares J."/>
            <person name="Jokela J."/>
            <person name="Urajova P."/>
            <person name="Hajek J."/>
            <person name="Saurav K."/>
            <person name="Voracova K."/>
            <person name="Fewer D.P."/>
            <person name="Haapaniemi E."/>
            <person name="Permi P."/>
            <person name="Rehakova K."/>
            <person name="Sivonen K."/>
            <person name="Hrouzek P."/>
        </authorList>
    </citation>
    <scope>NUCLEOTIDE SEQUENCE [LARGE SCALE GENOMIC DNA]</scope>
    <source>
        <strain evidence="11 12">CHARLIE-1</strain>
    </source>
</reference>
<keyword evidence="5" id="KW-0949">S-adenosyl-L-methionine</keyword>
<dbReference type="AlphaFoldDB" id="A0A2S6CTN8"/>
<evidence type="ECO:0000259" key="9">
    <source>
        <dbReference type="Pfam" id="PF02384"/>
    </source>
</evidence>
<dbReference type="GO" id="GO:0004519">
    <property type="term" value="F:endonuclease activity"/>
    <property type="evidence" value="ECO:0007669"/>
    <property type="project" value="UniProtKB-KW"/>
</dbReference>
<evidence type="ECO:0000256" key="1">
    <source>
        <dbReference type="ARBA" id="ARBA00006594"/>
    </source>
</evidence>
<evidence type="ECO:0000256" key="2">
    <source>
        <dbReference type="ARBA" id="ARBA00011900"/>
    </source>
</evidence>
<dbReference type="RefSeq" id="WP_104388008.1">
    <property type="nucleotide sequence ID" value="NZ_PGEM01000079.1"/>
</dbReference>
<organism evidence="11 12">
    <name type="scientific">Cuspidothrix issatschenkoi CHARLIE-1</name>
    <dbReference type="NCBI Taxonomy" id="2052836"/>
    <lineage>
        <taxon>Bacteria</taxon>
        <taxon>Bacillati</taxon>
        <taxon>Cyanobacteriota</taxon>
        <taxon>Cyanophyceae</taxon>
        <taxon>Nostocales</taxon>
        <taxon>Aphanizomenonaceae</taxon>
        <taxon>Cuspidothrix</taxon>
    </lineage>
</organism>
<keyword evidence="8" id="KW-0175">Coiled coil</keyword>
<gene>
    <name evidence="11" type="ORF">CUN59_11695</name>
</gene>
<evidence type="ECO:0000256" key="8">
    <source>
        <dbReference type="SAM" id="Coils"/>
    </source>
</evidence>
<accession>A0A2S6CTN8</accession>